<evidence type="ECO:0000256" key="8">
    <source>
        <dbReference type="ARBA" id="ARBA00022989"/>
    </source>
</evidence>
<sequence length="330" mass="38728">MQWRTCVQFRCSRKWSLFVLLVGGTMCLLYSVRAPHWEDEEIEFERHEDPGPYHMAYPHKYRFILDHPEKCTQYNPFMVVIVPAALHNVESRNAIRSTWGNDDLVKDRTVLVLFLLGLPSGNDSKAQQRRIYEENLQHQDLLQSTFIDSYRNLTIKTMVMLEWLKDRCPQAFFAVKVDDDMLLNIKDLVRMLLNPDTPHSNYITGRVWHNNVVIRDQDSKFYIPPEVYPNDVFPPYPLGMCYIMSMDLPEKILKVSKDIKPIFIEDAYIALCLERLNIAPTEPPDIDQFVVHPPPQYDRCYYSTLIAVITFNPDELVSYWTDLHRPGPPC</sequence>
<accession>A0A8T2KTY5</accession>
<comment type="pathway">
    <text evidence="2">Protein modification; protein glycosylation.</text>
</comment>
<comment type="similarity">
    <text evidence="3 13">Belongs to the glycosyltransferase 31 family.</text>
</comment>
<organism evidence="14 15">
    <name type="scientific">Astyanax mexicanus</name>
    <name type="common">Blind cave fish</name>
    <name type="synonym">Astyanax fasciatus mexicanus</name>
    <dbReference type="NCBI Taxonomy" id="7994"/>
    <lineage>
        <taxon>Eukaryota</taxon>
        <taxon>Metazoa</taxon>
        <taxon>Chordata</taxon>
        <taxon>Craniata</taxon>
        <taxon>Vertebrata</taxon>
        <taxon>Euteleostomi</taxon>
        <taxon>Actinopterygii</taxon>
        <taxon>Neopterygii</taxon>
        <taxon>Teleostei</taxon>
        <taxon>Ostariophysi</taxon>
        <taxon>Characiformes</taxon>
        <taxon>Characoidei</taxon>
        <taxon>Acestrorhamphidae</taxon>
        <taxon>Acestrorhamphinae</taxon>
        <taxon>Astyanax</taxon>
    </lineage>
</organism>
<keyword evidence="7" id="KW-0735">Signal-anchor</keyword>
<comment type="subcellular location">
    <subcellularLocation>
        <location evidence="1 13">Golgi apparatus membrane</location>
        <topology evidence="1 13">Single-pass type II membrane protein</topology>
    </subcellularLocation>
</comment>
<dbReference type="GO" id="GO:0006629">
    <property type="term" value="P:lipid metabolic process"/>
    <property type="evidence" value="ECO:0007669"/>
    <property type="project" value="UniProtKB-KW"/>
</dbReference>
<dbReference type="PANTHER" id="PTHR11214:SF115">
    <property type="entry name" value="HEXOSYLTRANSFERASE"/>
    <property type="match status" value="1"/>
</dbReference>
<keyword evidence="10" id="KW-0443">Lipid metabolism</keyword>
<keyword evidence="8" id="KW-1133">Transmembrane helix</keyword>
<keyword evidence="9 13" id="KW-0333">Golgi apparatus</keyword>
<comment type="caution">
    <text evidence="14">The sequence shown here is derived from an EMBL/GenBank/DDBJ whole genome shotgun (WGS) entry which is preliminary data.</text>
</comment>
<evidence type="ECO:0000256" key="4">
    <source>
        <dbReference type="ARBA" id="ARBA00022676"/>
    </source>
</evidence>
<dbReference type="PANTHER" id="PTHR11214">
    <property type="entry name" value="BETA-1,3-N-ACETYLGLUCOSAMINYLTRANSFERASE"/>
    <property type="match status" value="1"/>
</dbReference>
<keyword evidence="4 13" id="KW-0328">Glycosyltransferase</keyword>
<evidence type="ECO:0000256" key="1">
    <source>
        <dbReference type="ARBA" id="ARBA00004323"/>
    </source>
</evidence>
<evidence type="ECO:0000313" key="14">
    <source>
        <dbReference type="EMBL" id="KAG9261325.1"/>
    </source>
</evidence>
<proteinExistence type="inferred from homology"/>
<dbReference type="AlphaFoldDB" id="A0A8T2KTY5"/>
<dbReference type="Proteomes" id="UP000752171">
    <property type="component" value="Unassembled WGS sequence"/>
</dbReference>
<dbReference type="Gene3D" id="3.90.550.50">
    <property type="match status" value="1"/>
</dbReference>
<evidence type="ECO:0000256" key="3">
    <source>
        <dbReference type="ARBA" id="ARBA00008661"/>
    </source>
</evidence>
<evidence type="ECO:0000256" key="2">
    <source>
        <dbReference type="ARBA" id="ARBA00004922"/>
    </source>
</evidence>
<protein>
    <recommendedName>
        <fullName evidence="13">Hexosyltransferase</fullName>
        <ecNumber evidence="13">2.4.1.-</ecNumber>
    </recommendedName>
</protein>
<dbReference type="InterPro" id="IPR002659">
    <property type="entry name" value="Glyco_trans_31"/>
</dbReference>
<dbReference type="Pfam" id="PF01762">
    <property type="entry name" value="Galactosyl_T"/>
    <property type="match status" value="1"/>
</dbReference>
<keyword evidence="12" id="KW-0325">Glycoprotein</keyword>
<dbReference type="OrthoDB" id="5512589at2759"/>
<evidence type="ECO:0000256" key="12">
    <source>
        <dbReference type="ARBA" id="ARBA00023180"/>
    </source>
</evidence>
<dbReference type="EC" id="2.4.1.-" evidence="13"/>
<evidence type="ECO:0000256" key="5">
    <source>
        <dbReference type="ARBA" id="ARBA00022679"/>
    </source>
</evidence>
<gene>
    <name evidence="14" type="primary">B3GALT2</name>
    <name evidence="14" type="ORF">AMEX_G26334</name>
</gene>
<evidence type="ECO:0000256" key="10">
    <source>
        <dbReference type="ARBA" id="ARBA00023098"/>
    </source>
</evidence>
<name>A0A8T2KTY5_ASTMX</name>
<keyword evidence="11" id="KW-0472">Membrane</keyword>
<dbReference type="GO" id="GO:0000139">
    <property type="term" value="C:Golgi membrane"/>
    <property type="evidence" value="ECO:0007669"/>
    <property type="project" value="UniProtKB-SubCell"/>
</dbReference>
<evidence type="ECO:0000256" key="11">
    <source>
        <dbReference type="ARBA" id="ARBA00023136"/>
    </source>
</evidence>
<evidence type="ECO:0000256" key="6">
    <source>
        <dbReference type="ARBA" id="ARBA00022692"/>
    </source>
</evidence>
<dbReference type="FunFam" id="3.90.550.50:FF:000001">
    <property type="entry name" value="Hexosyltransferase"/>
    <property type="match status" value="1"/>
</dbReference>
<dbReference type="EMBL" id="JAICCE010000023">
    <property type="protein sequence ID" value="KAG9261325.1"/>
    <property type="molecule type" value="Genomic_DNA"/>
</dbReference>
<keyword evidence="5" id="KW-0808">Transferase</keyword>
<evidence type="ECO:0000256" key="7">
    <source>
        <dbReference type="ARBA" id="ARBA00022968"/>
    </source>
</evidence>
<keyword evidence="6" id="KW-0812">Transmembrane</keyword>
<dbReference type="GO" id="GO:0006493">
    <property type="term" value="P:protein O-linked glycosylation"/>
    <property type="evidence" value="ECO:0007669"/>
    <property type="project" value="TreeGrafter"/>
</dbReference>
<evidence type="ECO:0000256" key="13">
    <source>
        <dbReference type="RuleBase" id="RU363063"/>
    </source>
</evidence>
<dbReference type="GO" id="GO:0008499">
    <property type="term" value="F:N-acetyl-beta-D-glucosaminide beta-(1,3)-galactosyltransferase activity"/>
    <property type="evidence" value="ECO:0007669"/>
    <property type="project" value="TreeGrafter"/>
</dbReference>
<evidence type="ECO:0000256" key="9">
    <source>
        <dbReference type="ARBA" id="ARBA00023034"/>
    </source>
</evidence>
<reference evidence="14 15" key="1">
    <citation type="submission" date="2021-07" db="EMBL/GenBank/DDBJ databases">
        <authorList>
            <person name="Imarazene B."/>
            <person name="Zahm M."/>
            <person name="Klopp C."/>
            <person name="Cabau C."/>
            <person name="Beille S."/>
            <person name="Jouanno E."/>
            <person name="Castinel A."/>
            <person name="Lluch J."/>
            <person name="Gil L."/>
            <person name="Kuchtly C."/>
            <person name="Lopez Roques C."/>
            <person name="Donnadieu C."/>
            <person name="Parrinello H."/>
            <person name="Journot L."/>
            <person name="Du K."/>
            <person name="Schartl M."/>
            <person name="Retaux S."/>
            <person name="Guiguen Y."/>
        </authorList>
    </citation>
    <scope>NUCLEOTIDE SEQUENCE [LARGE SCALE GENOMIC DNA]</scope>
    <source>
        <strain evidence="14">Pach_M1</strain>
        <tissue evidence="14">Testis</tissue>
    </source>
</reference>
<evidence type="ECO:0000313" key="15">
    <source>
        <dbReference type="Proteomes" id="UP000752171"/>
    </source>
</evidence>